<dbReference type="SUPFAM" id="SSF103481">
    <property type="entry name" value="Multidrug resistance efflux transporter EmrE"/>
    <property type="match status" value="1"/>
</dbReference>
<feature type="domain" description="EamA" evidence="2">
    <location>
        <begin position="193"/>
        <end position="328"/>
    </location>
</feature>
<keyword evidence="1" id="KW-0812">Transmembrane</keyword>
<accession>A4BKL7</accession>
<feature type="transmembrane region" description="Helical" evidence="1">
    <location>
        <begin position="226"/>
        <end position="245"/>
    </location>
</feature>
<feature type="transmembrane region" description="Helical" evidence="1">
    <location>
        <begin position="190"/>
        <end position="210"/>
    </location>
</feature>
<reference evidence="3 4" key="1">
    <citation type="submission" date="2006-02" db="EMBL/GenBank/DDBJ databases">
        <authorList>
            <person name="Pinhassi J."/>
            <person name="Pedros-Alio C."/>
            <person name="Ferriera S."/>
            <person name="Johnson J."/>
            <person name="Kravitz S."/>
            <person name="Halpern A."/>
            <person name="Remington K."/>
            <person name="Beeson K."/>
            <person name="Tran B."/>
            <person name="Rogers Y.-H."/>
            <person name="Friedman R."/>
            <person name="Venter J.C."/>
        </authorList>
    </citation>
    <scope>NUCLEOTIDE SEQUENCE [LARGE SCALE GENOMIC DNA]</scope>
    <source>
        <strain evidence="3 4">MED297</strain>
    </source>
</reference>
<dbReference type="EMBL" id="AAOE01000047">
    <property type="protein sequence ID" value="EAR07328.1"/>
    <property type="molecule type" value="Genomic_DNA"/>
</dbReference>
<feature type="transmembrane region" description="Helical" evidence="1">
    <location>
        <begin position="158"/>
        <end position="178"/>
    </location>
</feature>
<evidence type="ECO:0000313" key="3">
    <source>
        <dbReference type="EMBL" id="EAR07328.1"/>
    </source>
</evidence>
<dbReference type="GO" id="GO:0016020">
    <property type="term" value="C:membrane"/>
    <property type="evidence" value="ECO:0007669"/>
    <property type="project" value="InterPro"/>
</dbReference>
<comment type="caution">
    <text evidence="3">The sequence shown here is derived from an EMBL/GenBank/DDBJ whole genome shotgun (WGS) entry which is preliminary data.</text>
</comment>
<keyword evidence="4" id="KW-1185">Reference proteome</keyword>
<evidence type="ECO:0000313" key="4">
    <source>
        <dbReference type="Proteomes" id="UP000005953"/>
    </source>
</evidence>
<dbReference type="STRING" id="314283.MED297_18046"/>
<dbReference type="HOGENOM" id="CLU_079883_0_0_6"/>
<keyword evidence="1" id="KW-0472">Membrane</keyword>
<protein>
    <recommendedName>
        <fullName evidence="2">EamA domain-containing protein</fullName>
    </recommendedName>
</protein>
<dbReference type="PANTHER" id="PTHR22911">
    <property type="entry name" value="ACYL-MALONYL CONDENSING ENZYME-RELATED"/>
    <property type="match status" value="1"/>
</dbReference>
<dbReference type="Pfam" id="PF00892">
    <property type="entry name" value="EamA"/>
    <property type="match status" value="2"/>
</dbReference>
<name>A4BKL7_9GAMM</name>
<feature type="transmembrane region" description="Helical" evidence="1">
    <location>
        <begin position="131"/>
        <end position="151"/>
    </location>
</feature>
<dbReference type="Proteomes" id="UP000005953">
    <property type="component" value="Unassembled WGS sequence"/>
</dbReference>
<feature type="transmembrane region" description="Helical" evidence="1">
    <location>
        <begin position="68"/>
        <end position="87"/>
    </location>
</feature>
<feature type="domain" description="EamA" evidence="2">
    <location>
        <begin position="43"/>
        <end position="175"/>
    </location>
</feature>
<feature type="transmembrane region" description="Helical" evidence="1">
    <location>
        <begin position="257"/>
        <end position="278"/>
    </location>
</feature>
<gene>
    <name evidence="3" type="ORF">MED297_18046</name>
</gene>
<dbReference type="InterPro" id="IPR000620">
    <property type="entry name" value="EamA_dom"/>
</dbReference>
<sequence>MICLSCARHLTQKQDGIGFRFRVRYAPDPSGGAFLMTFNNGLAILILMFASTLFAGNHVAARLAFDDGAGLIVALLARSLMACLIMFSLARVNRISFRIPASLRWRQWFLGFLIAGQSFALYSAVARVPVAVALLLVNTWPVYYIVLGWLTGREVFRLPLAMMMALILIGLTLVLNLPQMISETMVLDDQWWIGIGFGLLSAMLLCTAMWQTNMHLAELPGSVRSFYTMLIVFVSMLGLGLTGILPGSFTLPESTAGFWAIGALALLYGIASTVLFVLAPRLNMSRNSPVLNFEPVASLGLGFLFLQQFLQPLQLVGGGLVVIGIVAIGLLK</sequence>
<dbReference type="InterPro" id="IPR037185">
    <property type="entry name" value="EmrE-like"/>
</dbReference>
<organism evidence="3 4">
    <name type="scientific">Reinekea blandensis MED297</name>
    <dbReference type="NCBI Taxonomy" id="314283"/>
    <lineage>
        <taxon>Bacteria</taxon>
        <taxon>Pseudomonadati</taxon>
        <taxon>Pseudomonadota</taxon>
        <taxon>Gammaproteobacteria</taxon>
        <taxon>Oceanospirillales</taxon>
        <taxon>Saccharospirillaceae</taxon>
        <taxon>Reinekea</taxon>
    </lineage>
</organism>
<keyword evidence="1" id="KW-1133">Transmembrane helix</keyword>
<evidence type="ECO:0000256" key="1">
    <source>
        <dbReference type="SAM" id="Phobius"/>
    </source>
</evidence>
<feature type="transmembrane region" description="Helical" evidence="1">
    <location>
        <begin position="313"/>
        <end position="331"/>
    </location>
</feature>
<feature type="transmembrane region" description="Helical" evidence="1">
    <location>
        <begin position="32"/>
        <end position="56"/>
    </location>
</feature>
<evidence type="ECO:0000259" key="2">
    <source>
        <dbReference type="Pfam" id="PF00892"/>
    </source>
</evidence>
<dbReference type="PANTHER" id="PTHR22911:SF137">
    <property type="entry name" value="SOLUTE CARRIER FAMILY 35 MEMBER G2-RELATED"/>
    <property type="match status" value="1"/>
</dbReference>
<dbReference type="AlphaFoldDB" id="A4BKL7"/>
<proteinExistence type="predicted"/>